<keyword evidence="3" id="KW-1185">Reference proteome</keyword>
<keyword evidence="1" id="KW-1133">Transmembrane helix</keyword>
<reference evidence="2 3" key="1">
    <citation type="submission" date="2018-11" db="EMBL/GenBank/DDBJ databases">
        <authorList>
            <consortium name="Pathogen Informatics"/>
        </authorList>
    </citation>
    <scope>NUCLEOTIDE SEQUENCE [LARGE SCALE GENOMIC DNA]</scope>
</reference>
<name>A0A3P7NR88_9BILA</name>
<keyword evidence="1" id="KW-0472">Membrane</keyword>
<dbReference type="Proteomes" id="UP000271098">
    <property type="component" value="Unassembled WGS sequence"/>
</dbReference>
<keyword evidence="1" id="KW-0812">Transmembrane</keyword>
<feature type="transmembrane region" description="Helical" evidence="1">
    <location>
        <begin position="44"/>
        <end position="66"/>
    </location>
</feature>
<evidence type="ECO:0000313" key="3">
    <source>
        <dbReference type="Proteomes" id="UP000271098"/>
    </source>
</evidence>
<evidence type="ECO:0000313" key="2">
    <source>
        <dbReference type="EMBL" id="VDN45295.1"/>
    </source>
</evidence>
<gene>
    <name evidence="2" type="ORF">GPUH_LOCUS26249</name>
</gene>
<dbReference type="AlphaFoldDB" id="A0A3P7NR88"/>
<evidence type="ECO:0000256" key="1">
    <source>
        <dbReference type="SAM" id="Phobius"/>
    </source>
</evidence>
<proteinExistence type="predicted"/>
<dbReference type="EMBL" id="UYRT01109569">
    <property type="protein sequence ID" value="VDN45295.1"/>
    <property type="molecule type" value="Genomic_DNA"/>
</dbReference>
<sequence>MEKVLVRLPDDFSVLINEAVKFSSVAGEMFILRLQMSVDSNRRSFFFGANTVPCLWLVTVLSELLLPTYGE</sequence>
<protein>
    <submittedName>
        <fullName evidence="2">Uncharacterized protein</fullName>
    </submittedName>
</protein>
<organism evidence="2 3">
    <name type="scientific">Gongylonema pulchrum</name>
    <dbReference type="NCBI Taxonomy" id="637853"/>
    <lineage>
        <taxon>Eukaryota</taxon>
        <taxon>Metazoa</taxon>
        <taxon>Ecdysozoa</taxon>
        <taxon>Nematoda</taxon>
        <taxon>Chromadorea</taxon>
        <taxon>Rhabditida</taxon>
        <taxon>Spirurina</taxon>
        <taxon>Spiruromorpha</taxon>
        <taxon>Spiruroidea</taxon>
        <taxon>Gongylonematidae</taxon>
        <taxon>Gongylonema</taxon>
    </lineage>
</organism>
<accession>A0A3P7NR88</accession>